<evidence type="ECO:0000256" key="1">
    <source>
        <dbReference type="SAM" id="MobiDB-lite"/>
    </source>
</evidence>
<reference evidence="2 3" key="2">
    <citation type="journal article" date="2012" name="PLoS Pathog.">
        <title>Diverse lifestyles and strategies of plant pathogenesis encoded in the genomes of eighteen Dothideomycetes fungi.</title>
        <authorList>
            <person name="Ohm R.A."/>
            <person name="Feau N."/>
            <person name="Henrissat B."/>
            <person name="Schoch C.L."/>
            <person name="Horwitz B.A."/>
            <person name="Barry K.W."/>
            <person name="Condon B.J."/>
            <person name="Copeland A.C."/>
            <person name="Dhillon B."/>
            <person name="Glaser F."/>
            <person name="Hesse C.N."/>
            <person name="Kosti I."/>
            <person name="LaButti K."/>
            <person name="Lindquist E.A."/>
            <person name="Lucas S."/>
            <person name="Salamov A.A."/>
            <person name="Bradshaw R.E."/>
            <person name="Ciuffetti L."/>
            <person name="Hamelin R.C."/>
            <person name="Kema G.H.J."/>
            <person name="Lawrence C."/>
            <person name="Scott J.A."/>
            <person name="Spatafora J.W."/>
            <person name="Turgeon B.G."/>
            <person name="de Wit P.J.G.M."/>
            <person name="Zhong S."/>
            <person name="Goodwin S.B."/>
            <person name="Grigoriev I.V."/>
        </authorList>
    </citation>
    <scope>NUCLEOTIDE SEQUENCE [LARGE SCALE GENOMIC DNA]</scope>
    <source>
        <strain evidence="3">NZE10 / CBS 128990</strain>
    </source>
</reference>
<dbReference type="HOGENOM" id="CLU_936974_0_0_1"/>
<protein>
    <submittedName>
        <fullName evidence="2">Uncharacterized protein</fullName>
    </submittedName>
</protein>
<evidence type="ECO:0000313" key="3">
    <source>
        <dbReference type="Proteomes" id="UP000016933"/>
    </source>
</evidence>
<feature type="compositionally biased region" description="Polar residues" evidence="1">
    <location>
        <begin position="77"/>
        <end position="87"/>
    </location>
</feature>
<reference evidence="3" key="1">
    <citation type="journal article" date="2012" name="PLoS Genet.">
        <title>The genomes of the fungal plant pathogens Cladosporium fulvum and Dothistroma septosporum reveal adaptation to different hosts and lifestyles but also signatures of common ancestry.</title>
        <authorList>
            <person name="de Wit P.J.G.M."/>
            <person name="van der Burgt A."/>
            <person name="Oekmen B."/>
            <person name="Stergiopoulos I."/>
            <person name="Abd-Elsalam K.A."/>
            <person name="Aerts A.L."/>
            <person name="Bahkali A.H."/>
            <person name="Beenen H.G."/>
            <person name="Chettri P."/>
            <person name="Cox M.P."/>
            <person name="Datema E."/>
            <person name="de Vries R.P."/>
            <person name="Dhillon B."/>
            <person name="Ganley A.R."/>
            <person name="Griffiths S.A."/>
            <person name="Guo Y."/>
            <person name="Hamelin R.C."/>
            <person name="Henrissat B."/>
            <person name="Kabir M.S."/>
            <person name="Jashni M.K."/>
            <person name="Kema G."/>
            <person name="Klaubauf S."/>
            <person name="Lapidus A."/>
            <person name="Levasseur A."/>
            <person name="Lindquist E."/>
            <person name="Mehrabi R."/>
            <person name="Ohm R.A."/>
            <person name="Owen T.J."/>
            <person name="Salamov A."/>
            <person name="Schwelm A."/>
            <person name="Schijlen E."/>
            <person name="Sun H."/>
            <person name="van den Burg H.A."/>
            <person name="van Ham R.C.H.J."/>
            <person name="Zhang S."/>
            <person name="Goodwin S.B."/>
            <person name="Grigoriev I.V."/>
            <person name="Collemare J."/>
            <person name="Bradshaw R.E."/>
        </authorList>
    </citation>
    <scope>NUCLEOTIDE SEQUENCE [LARGE SCALE GENOMIC DNA]</scope>
    <source>
        <strain evidence="3">NZE10 / CBS 128990</strain>
    </source>
</reference>
<gene>
    <name evidence="2" type="ORF">DOTSEDRAFT_28359</name>
</gene>
<dbReference type="EMBL" id="KB446545">
    <property type="protein sequence ID" value="EME39184.1"/>
    <property type="molecule type" value="Genomic_DNA"/>
</dbReference>
<dbReference type="OrthoDB" id="10636867at2759"/>
<dbReference type="OMA" id="NDRDAAM"/>
<proteinExistence type="predicted"/>
<accession>M2Y1K2</accession>
<organism evidence="2 3">
    <name type="scientific">Dothistroma septosporum (strain NZE10 / CBS 128990)</name>
    <name type="common">Red band needle blight fungus</name>
    <name type="synonym">Mycosphaerella pini</name>
    <dbReference type="NCBI Taxonomy" id="675120"/>
    <lineage>
        <taxon>Eukaryota</taxon>
        <taxon>Fungi</taxon>
        <taxon>Dikarya</taxon>
        <taxon>Ascomycota</taxon>
        <taxon>Pezizomycotina</taxon>
        <taxon>Dothideomycetes</taxon>
        <taxon>Dothideomycetidae</taxon>
        <taxon>Mycosphaerellales</taxon>
        <taxon>Mycosphaerellaceae</taxon>
        <taxon>Dothistroma</taxon>
    </lineage>
</organism>
<sequence length="297" mass="33628">MSQPSHSPAGPPSYHDAITELPTHFELLSMTPARLDHQAKVEQLEHERRVRAAVFHRAAPLRIKAAPSHPIPRCPHNTATAPRSTPSSHLYTRLSFIAASGFRSPPHAPTNLSKNAQNLASLLRHIMNSDYKGSTSTHIFYLPLCWADRHITALHHFRTYPSTSPVPPVLARRRARIQEAAQELGIPFETVRTLMLQHRHRAARKKFSEPWSEVWQAYPVRRDLAAPAVEMCRDAYWVIPVVARGDREAATLLEGVVKRARVEELFQAGHVSLAEGFLEVIQEKARWYRVRANCRGD</sequence>
<dbReference type="Proteomes" id="UP000016933">
    <property type="component" value="Unassembled WGS sequence"/>
</dbReference>
<name>M2Y1K2_DOTSN</name>
<evidence type="ECO:0000313" key="2">
    <source>
        <dbReference type="EMBL" id="EME39184.1"/>
    </source>
</evidence>
<dbReference type="AlphaFoldDB" id="M2Y1K2"/>
<keyword evidence="3" id="KW-1185">Reference proteome</keyword>
<feature type="region of interest" description="Disordered" evidence="1">
    <location>
        <begin position="66"/>
        <end position="87"/>
    </location>
</feature>